<protein>
    <submittedName>
        <fullName evidence="1">35538_t:CDS:1</fullName>
    </submittedName>
</protein>
<accession>A0ACA9KN14</accession>
<reference evidence="1" key="1">
    <citation type="submission" date="2021-06" db="EMBL/GenBank/DDBJ databases">
        <authorList>
            <person name="Kallberg Y."/>
            <person name="Tangrot J."/>
            <person name="Rosling A."/>
        </authorList>
    </citation>
    <scope>NUCLEOTIDE SEQUENCE</scope>
    <source>
        <strain evidence="1">MA461A</strain>
    </source>
</reference>
<evidence type="ECO:0000313" key="2">
    <source>
        <dbReference type="Proteomes" id="UP000789920"/>
    </source>
</evidence>
<keyword evidence="2" id="KW-1185">Reference proteome</keyword>
<proteinExistence type="predicted"/>
<sequence length="79" mass="9023">MSDFNLPAFLTFDSTSSISNPMSLEVLDPVSSEIPDSVSSIFDLLEENLHENFMRSLLTLSVIEYVEWVIFAFFRLKSL</sequence>
<comment type="caution">
    <text evidence="1">The sequence shown here is derived from an EMBL/GenBank/DDBJ whole genome shotgun (WGS) entry which is preliminary data.</text>
</comment>
<organism evidence="1 2">
    <name type="scientific">Racocetra persica</name>
    <dbReference type="NCBI Taxonomy" id="160502"/>
    <lineage>
        <taxon>Eukaryota</taxon>
        <taxon>Fungi</taxon>
        <taxon>Fungi incertae sedis</taxon>
        <taxon>Mucoromycota</taxon>
        <taxon>Glomeromycotina</taxon>
        <taxon>Glomeromycetes</taxon>
        <taxon>Diversisporales</taxon>
        <taxon>Gigasporaceae</taxon>
        <taxon>Racocetra</taxon>
    </lineage>
</organism>
<dbReference type="Proteomes" id="UP000789920">
    <property type="component" value="Unassembled WGS sequence"/>
</dbReference>
<evidence type="ECO:0000313" key="1">
    <source>
        <dbReference type="EMBL" id="CAG8483379.1"/>
    </source>
</evidence>
<name>A0ACA9KN14_9GLOM</name>
<dbReference type="EMBL" id="CAJVQC010000897">
    <property type="protein sequence ID" value="CAG8483379.1"/>
    <property type="molecule type" value="Genomic_DNA"/>
</dbReference>
<gene>
    <name evidence="1" type="ORF">RPERSI_LOCUS1077</name>
</gene>